<sequence>MGVLALVYVLALPVLFFLTCKAKHRHSIPARFWLWNNPSFSYQDVWLHACSLGEVNSLASLKARIAGKTSISAITQTGYKAACEVGDEGRFLPFEILLPWWAGKHKVLVVTEAELWLMLFAIAKQRGMKTVLMNARISDKSYQSYLRFRWLYQSIFAYVDVVFAQSDADKVRLESLGARNVCVLGNIKTASTPVVKVQYPKPARRVIILASTHEGEEERILRAFEKKPTDMLIVVPRHPERFKGVDVFLGGLAQQNQWTYRRFSEEGFGECDLFLCDTMGALVDMYALGDVSILGGSFVEGVGGHNPLEPAFFHNAVISGKHIFNQKALFSQVKGAHLVELDALSDLLEQPLVPAVFNPHDALAPVVALINQALENKK</sequence>
<comment type="catalytic activity">
    <reaction evidence="6 7">
        <text>lipid IVA (E. coli) + CMP-3-deoxy-beta-D-manno-octulosonate = alpha-Kdo-(2-&gt;6)-lipid IVA (E. coli) + CMP + H(+)</text>
        <dbReference type="Rhea" id="RHEA:28066"/>
        <dbReference type="ChEBI" id="CHEBI:15378"/>
        <dbReference type="ChEBI" id="CHEBI:58603"/>
        <dbReference type="ChEBI" id="CHEBI:60364"/>
        <dbReference type="ChEBI" id="CHEBI:60377"/>
        <dbReference type="ChEBI" id="CHEBI:85987"/>
        <dbReference type="EC" id="2.4.99.12"/>
    </reaction>
</comment>
<dbReference type="Gene3D" id="3.40.50.11720">
    <property type="entry name" value="3-Deoxy-D-manno-octulosonic-acid transferase, N-terminal domain"/>
    <property type="match status" value="1"/>
</dbReference>
<dbReference type="EMBL" id="JAFHKK010000018">
    <property type="protein sequence ID" value="MBN2964856.1"/>
    <property type="molecule type" value="Genomic_DNA"/>
</dbReference>
<dbReference type="NCBIfam" id="NF004389">
    <property type="entry name" value="PRK05749.1-5"/>
    <property type="match status" value="1"/>
</dbReference>
<evidence type="ECO:0000256" key="2">
    <source>
        <dbReference type="ARBA" id="ARBA00012621"/>
    </source>
</evidence>
<comment type="pathway">
    <text evidence="1 7">Bacterial outer membrane biogenesis; LPS core biosynthesis.</text>
</comment>
<dbReference type="EC" id="2.4.99.12" evidence="2 7"/>
<gene>
    <name evidence="9" type="primary">waaA</name>
    <name evidence="9" type="ORF">JWV37_08685</name>
</gene>
<keyword evidence="10" id="KW-1185">Reference proteome</keyword>
<organism evidence="9 10">
    <name type="scientific">Sulfurospirillum tamanense</name>
    <dbReference type="NCBI Taxonomy" id="2813362"/>
    <lineage>
        <taxon>Bacteria</taxon>
        <taxon>Pseudomonadati</taxon>
        <taxon>Campylobacterota</taxon>
        <taxon>Epsilonproteobacteria</taxon>
        <taxon>Campylobacterales</taxon>
        <taxon>Sulfurospirillaceae</taxon>
        <taxon>Sulfurospirillum</taxon>
    </lineage>
</organism>
<keyword evidence="7" id="KW-1003">Cell membrane</keyword>
<evidence type="ECO:0000256" key="3">
    <source>
        <dbReference type="ARBA" id="ARBA00019077"/>
    </source>
</evidence>
<dbReference type="GO" id="GO:0043842">
    <property type="term" value="F:Kdo transferase activity"/>
    <property type="evidence" value="ECO:0007669"/>
    <property type="project" value="UniProtKB-EC"/>
</dbReference>
<comment type="caution">
    <text evidence="9">The sequence shown here is derived from an EMBL/GenBank/DDBJ whole genome shotgun (WGS) entry which is preliminary data.</text>
</comment>
<evidence type="ECO:0000256" key="7">
    <source>
        <dbReference type="RuleBase" id="RU365103"/>
    </source>
</evidence>
<reference evidence="9 10" key="3">
    <citation type="submission" date="2021-02" db="EMBL/GenBank/DDBJ databases">
        <authorList>
            <person name="Merkel A.Y."/>
        </authorList>
    </citation>
    <scope>NUCLEOTIDE SEQUENCE [LARGE SCALE GENOMIC DNA]</scope>
    <source>
        <strain evidence="9 10">T05b</strain>
    </source>
</reference>
<keyword evidence="7" id="KW-0472">Membrane</keyword>
<dbReference type="PANTHER" id="PTHR42755:SF1">
    <property type="entry name" value="3-DEOXY-D-MANNO-OCTULOSONIC ACID TRANSFERASE, MITOCHONDRIAL-RELATED"/>
    <property type="match status" value="1"/>
</dbReference>
<evidence type="ECO:0000256" key="1">
    <source>
        <dbReference type="ARBA" id="ARBA00004713"/>
    </source>
</evidence>
<proteinExistence type="inferred from homology"/>
<evidence type="ECO:0000313" key="9">
    <source>
        <dbReference type="EMBL" id="MBN2964856.1"/>
    </source>
</evidence>
<comment type="subcellular location">
    <subcellularLocation>
        <location evidence="7">Cell membrane</location>
    </subcellularLocation>
</comment>
<dbReference type="Pfam" id="PF04413">
    <property type="entry name" value="Glycos_transf_N"/>
    <property type="match status" value="1"/>
</dbReference>
<keyword evidence="7" id="KW-0448">Lipopolysaccharide biosynthesis</keyword>
<evidence type="ECO:0000256" key="5">
    <source>
        <dbReference type="ARBA" id="ARBA00031445"/>
    </source>
</evidence>
<dbReference type="Proteomes" id="UP000703590">
    <property type="component" value="Unassembled WGS sequence"/>
</dbReference>
<comment type="function">
    <text evidence="7">Involved in lipopolysaccharide (LPS) biosynthesis. Catalyzes the transfer of 3-deoxy-D-manno-octulosonate (Kdo) residue(s) from CMP-Kdo to lipid IV(A), the tetraacyldisaccharide-1,4'-bisphosphate precursor of lipid A.</text>
</comment>
<evidence type="ECO:0000256" key="4">
    <source>
        <dbReference type="ARBA" id="ARBA00022679"/>
    </source>
</evidence>
<reference evidence="10" key="1">
    <citation type="submission" date="2021-02" db="EMBL/GenBank/DDBJ databases">
        <title>Sulfurospirillum tamanensis sp. nov.</title>
        <authorList>
            <person name="Merkel A.Y."/>
        </authorList>
    </citation>
    <scope>NUCLEOTIDE SEQUENCE [LARGE SCALE GENOMIC DNA]</scope>
    <source>
        <strain evidence="10">T05b</strain>
    </source>
</reference>
<accession>A0ABS2WT55</accession>
<name>A0ABS2WT55_9BACT</name>
<dbReference type="Gene3D" id="3.40.50.2000">
    <property type="entry name" value="Glycogen Phosphorylase B"/>
    <property type="match status" value="1"/>
</dbReference>
<dbReference type="InterPro" id="IPR007507">
    <property type="entry name" value="Glycos_transf_N"/>
</dbReference>
<evidence type="ECO:0000313" key="10">
    <source>
        <dbReference type="Proteomes" id="UP000703590"/>
    </source>
</evidence>
<protein>
    <recommendedName>
        <fullName evidence="3 7">3-deoxy-D-manno-octulosonic acid transferase</fullName>
        <shortName evidence="7">Kdo transferase</shortName>
        <ecNumber evidence="2 7">2.4.99.12</ecNumber>
    </recommendedName>
    <alternativeName>
        <fullName evidence="5 7">Lipid IV(A) 3-deoxy-D-manno-octulosonic acid transferase</fullName>
    </alternativeName>
</protein>
<reference evidence="9 10" key="2">
    <citation type="submission" date="2021-02" db="EMBL/GenBank/DDBJ databases">
        <title>Sulfurospirillum tamanensis sp. nov.</title>
        <authorList>
            <person name="Frolova A."/>
            <person name="Merkel A."/>
            <person name="Slobodkin A."/>
        </authorList>
    </citation>
    <scope>NUCLEOTIDE SEQUENCE [LARGE SCALE GENOMIC DNA]</scope>
    <source>
        <strain evidence="9 10">T05b</strain>
    </source>
</reference>
<evidence type="ECO:0000259" key="8">
    <source>
        <dbReference type="Pfam" id="PF04413"/>
    </source>
</evidence>
<keyword evidence="4 7" id="KW-0808">Transferase</keyword>
<keyword evidence="9" id="KW-0328">Glycosyltransferase</keyword>
<dbReference type="PANTHER" id="PTHR42755">
    <property type="entry name" value="3-DEOXY-MANNO-OCTULOSONATE CYTIDYLYLTRANSFERASE"/>
    <property type="match status" value="1"/>
</dbReference>
<dbReference type="InterPro" id="IPR039901">
    <property type="entry name" value="Kdotransferase"/>
</dbReference>
<feature type="domain" description="3-deoxy-D-manno-octulosonic-acid transferase N-terminal" evidence="8">
    <location>
        <begin position="29"/>
        <end position="189"/>
    </location>
</feature>
<dbReference type="InterPro" id="IPR038107">
    <property type="entry name" value="Glycos_transf_N_sf"/>
</dbReference>
<evidence type="ECO:0000256" key="6">
    <source>
        <dbReference type="ARBA" id="ARBA00049183"/>
    </source>
</evidence>
<comment type="similarity">
    <text evidence="7">Belongs to the glycosyltransferase group 1 family.</text>
</comment>